<protein>
    <submittedName>
        <fullName evidence="2">Uncharacterized protein</fullName>
    </submittedName>
</protein>
<comment type="caution">
    <text evidence="2">The sequence shown here is derived from an EMBL/GenBank/DDBJ whole genome shotgun (WGS) entry which is preliminary data.</text>
</comment>
<feature type="transmembrane region" description="Helical" evidence="1">
    <location>
        <begin position="45"/>
        <end position="69"/>
    </location>
</feature>
<feature type="transmembrane region" description="Helical" evidence="1">
    <location>
        <begin position="81"/>
        <end position="110"/>
    </location>
</feature>
<accession>A0ABT7T2A0</accession>
<keyword evidence="1" id="KW-1133">Transmembrane helix</keyword>
<sequence length="195" mass="19892">MSGDGEQVGRTVADPLAGAAGTGPGVGRTWTLEDSIALEARAYGWLVLAVLPVLSLLPTVVGLVGVLVGGDVTVSDATSTLWWIVLVPLFSAVPAFVASVLSLPVTWVVGRRLRRVRSDRAHVAWTALTAAVLAVASTAVVAILLSDGYGNPLAYVGTALPMGLAAGVAGALARRGQLRGARRRDAAGPTPEPLV</sequence>
<dbReference type="Proteomes" id="UP001237823">
    <property type="component" value="Unassembled WGS sequence"/>
</dbReference>
<proteinExistence type="predicted"/>
<dbReference type="EMBL" id="JAUCML010000001">
    <property type="protein sequence ID" value="MDM7883692.1"/>
    <property type="molecule type" value="Genomic_DNA"/>
</dbReference>
<evidence type="ECO:0000256" key="1">
    <source>
        <dbReference type="SAM" id="Phobius"/>
    </source>
</evidence>
<evidence type="ECO:0000313" key="3">
    <source>
        <dbReference type="Proteomes" id="UP001237823"/>
    </source>
</evidence>
<keyword evidence="1" id="KW-0472">Membrane</keyword>
<keyword evidence="1" id="KW-0812">Transmembrane</keyword>
<name>A0ABT7T2A0_9MICO</name>
<gene>
    <name evidence="2" type="ORF">QUG92_01085</name>
</gene>
<reference evidence="2 3" key="1">
    <citation type="submission" date="2023-06" db="EMBL/GenBank/DDBJ databases">
        <authorList>
            <person name="Feng G."/>
            <person name="Li J."/>
            <person name="Zhu H."/>
        </authorList>
    </citation>
    <scope>NUCLEOTIDE SEQUENCE [LARGE SCALE GENOMIC DNA]</scope>
    <source>
        <strain evidence="2 3">RHCKG23</strain>
    </source>
</reference>
<feature type="transmembrane region" description="Helical" evidence="1">
    <location>
        <begin position="122"/>
        <end position="146"/>
    </location>
</feature>
<evidence type="ECO:0000313" key="2">
    <source>
        <dbReference type="EMBL" id="MDM7883692.1"/>
    </source>
</evidence>
<dbReference type="RefSeq" id="WP_289457356.1">
    <property type="nucleotide sequence ID" value="NZ_JAUCML010000001.1"/>
</dbReference>
<keyword evidence="3" id="KW-1185">Reference proteome</keyword>
<feature type="transmembrane region" description="Helical" evidence="1">
    <location>
        <begin position="152"/>
        <end position="173"/>
    </location>
</feature>
<organism evidence="2 3">
    <name type="scientific">Curtobacterium citri</name>
    <dbReference type="NCBI Taxonomy" id="3055139"/>
    <lineage>
        <taxon>Bacteria</taxon>
        <taxon>Bacillati</taxon>
        <taxon>Actinomycetota</taxon>
        <taxon>Actinomycetes</taxon>
        <taxon>Micrococcales</taxon>
        <taxon>Microbacteriaceae</taxon>
        <taxon>Curtobacterium</taxon>
    </lineage>
</organism>